<dbReference type="GO" id="GO:0005524">
    <property type="term" value="F:ATP binding"/>
    <property type="evidence" value="ECO:0007669"/>
    <property type="project" value="UniProtKB-UniRule"/>
</dbReference>
<dbReference type="GO" id="GO:0007018">
    <property type="term" value="P:microtubule-based movement"/>
    <property type="evidence" value="ECO:0007669"/>
    <property type="project" value="InterPro"/>
</dbReference>
<dbReference type="PANTHER" id="PTHR47968:SF75">
    <property type="entry name" value="CENTROMERE-ASSOCIATED PROTEIN E"/>
    <property type="match status" value="1"/>
</dbReference>
<evidence type="ECO:0000259" key="9">
    <source>
        <dbReference type="PROSITE" id="PS50067"/>
    </source>
</evidence>
<dbReference type="InterPro" id="IPR027417">
    <property type="entry name" value="P-loop_NTPase"/>
</dbReference>
<evidence type="ECO:0000256" key="4">
    <source>
        <dbReference type="ARBA" id="ARBA00023175"/>
    </source>
</evidence>
<gene>
    <name evidence="10" type="ORF">FFLO_01793</name>
</gene>
<accession>A0A8K0JPI1</accession>
<reference evidence="10" key="1">
    <citation type="submission" date="2020-04" db="EMBL/GenBank/DDBJ databases">
        <title>Analysis of mating type loci in Filobasidium floriforme.</title>
        <authorList>
            <person name="Nowrousian M."/>
        </authorList>
    </citation>
    <scope>NUCLEOTIDE SEQUENCE</scope>
    <source>
        <strain evidence="10">CBS 6242</strain>
    </source>
</reference>
<evidence type="ECO:0000256" key="6">
    <source>
        <dbReference type="RuleBase" id="RU000394"/>
    </source>
</evidence>
<dbReference type="AlphaFoldDB" id="A0A8K0JPI1"/>
<name>A0A8K0JPI1_9TREE</name>
<protein>
    <recommendedName>
        <fullName evidence="6">Kinesin-like protein</fullName>
    </recommendedName>
</protein>
<dbReference type="InterPro" id="IPR019821">
    <property type="entry name" value="Kinesin_motor_CS"/>
</dbReference>
<dbReference type="SUPFAM" id="SSF52540">
    <property type="entry name" value="P-loop containing nucleoside triphosphate hydrolases"/>
    <property type="match status" value="1"/>
</dbReference>
<dbReference type="InterPro" id="IPR027640">
    <property type="entry name" value="Kinesin-like_fam"/>
</dbReference>
<dbReference type="PRINTS" id="PR00380">
    <property type="entry name" value="KINESINHEAVY"/>
</dbReference>
<dbReference type="InterPro" id="IPR001752">
    <property type="entry name" value="Kinesin_motor_dom"/>
</dbReference>
<dbReference type="InterPro" id="IPR036961">
    <property type="entry name" value="Kinesin_motor_dom_sf"/>
</dbReference>
<feature type="compositionally biased region" description="Basic and acidic residues" evidence="8">
    <location>
        <begin position="835"/>
        <end position="862"/>
    </location>
</feature>
<feature type="compositionally biased region" description="Polar residues" evidence="8">
    <location>
        <begin position="767"/>
        <end position="778"/>
    </location>
</feature>
<sequence length="862" mass="95256">MQTPTKARSSRLMATPIKGDLFSPKAVAQMGLNSPIKLISGSTPNSKDAGALGKDKVIVCVKARPVSSPECLEAYELDPEFPTLSLSDTHSRVMKRGRKSGRAGEYSYSFDALHLPPAQTTSLYEQNIAPLVMKCMGGFNSTIFAYGQTGSGKTHTMSGTREDIGVIPLAISSVFQAIEENSERHYLLRVSYLEIYNESIRDLLVSPKKVVPENERPNIHVEKGLVQVRPLVEEIVKSPEEILELLQRGTSNRKTGATDWNFSSSRSHCVFTLTVESREGTDVRRSKLTLIDLAGSEKAVSDMERLAEGKYINRSLLALGTVIEALSDATRKPGGHIPYRNSKLTHLLEQALGGNSNIAVICTLSLEERHQAETLETLKFASRCAQVQTKAVQGIVVASSEKAMLLAKEEEIAALRSQLDEMARQRPPSISDSDGLDARAELTLELQELAARRNRAITQLAQLNGQILSGRSNGSGNNIAHRMRRRVSDHIGTSSPSRFTTFVTPQRNSRRAVSGSMAMLLEDVGDADESAPSFTAEDIAHVARYHRRNHSNQVSDLAADLSVADLSRTGMQLEIDQLVHDKTEVERKYERERLARMELEEELEAERRAGAQKDQAMRAMTEEIAKLKQQVSLARTETARANDRVSRLNEMGLPRPPAEPEGDQSPTAGKQQVLRHAGSLKEPRLASMVQPAKSREAEEVDRLNKVIEGLKTVQDELLAKVEDWRQRVLDQNQKIQALTVGMMGDEATSPTPTPTAVTPAHRVLTPSRSIRSNLDQQLPTTPTPKEKTGTSKSMLKSPGSPGFWHYNHGQTGSPRPIPMHEGMKSNASARKGRRLTVENDLERLRDSSRVDEARHLFTREAR</sequence>
<dbReference type="PROSITE" id="PS00411">
    <property type="entry name" value="KINESIN_MOTOR_1"/>
    <property type="match status" value="1"/>
</dbReference>
<dbReference type="PANTHER" id="PTHR47968">
    <property type="entry name" value="CENTROMERE PROTEIN E"/>
    <property type="match status" value="1"/>
</dbReference>
<feature type="domain" description="Kinesin motor" evidence="9">
    <location>
        <begin position="56"/>
        <end position="387"/>
    </location>
</feature>
<comment type="caution">
    <text evidence="10">The sequence shown here is derived from an EMBL/GenBank/DDBJ whole genome shotgun (WGS) entry which is preliminary data.</text>
</comment>
<feature type="coiled-coil region" evidence="7">
    <location>
        <begin position="405"/>
        <end position="466"/>
    </location>
</feature>
<keyword evidence="4 5" id="KW-0505">Motor protein</keyword>
<feature type="binding site" evidence="5">
    <location>
        <begin position="147"/>
        <end position="154"/>
    </location>
    <ligand>
        <name>ATP</name>
        <dbReference type="ChEBI" id="CHEBI:30616"/>
    </ligand>
</feature>
<dbReference type="Pfam" id="PF00225">
    <property type="entry name" value="Kinesin"/>
    <property type="match status" value="1"/>
</dbReference>
<dbReference type="SMART" id="SM00129">
    <property type="entry name" value="KISc"/>
    <property type="match status" value="1"/>
</dbReference>
<evidence type="ECO:0000256" key="3">
    <source>
        <dbReference type="ARBA" id="ARBA00023054"/>
    </source>
</evidence>
<keyword evidence="11" id="KW-1185">Reference proteome</keyword>
<dbReference type="GO" id="GO:0003777">
    <property type="term" value="F:microtubule motor activity"/>
    <property type="evidence" value="ECO:0007669"/>
    <property type="project" value="InterPro"/>
</dbReference>
<organism evidence="10 11">
    <name type="scientific">Filobasidium floriforme</name>
    <dbReference type="NCBI Taxonomy" id="5210"/>
    <lineage>
        <taxon>Eukaryota</taxon>
        <taxon>Fungi</taxon>
        <taxon>Dikarya</taxon>
        <taxon>Basidiomycota</taxon>
        <taxon>Agaricomycotina</taxon>
        <taxon>Tremellomycetes</taxon>
        <taxon>Filobasidiales</taxon>
        <taxon>Filobasidiaceae</taxon>
        <taxon>Filobasidium</taxon>
    </lineage>
</organism>
<feature type="coiled-coil region" evidence="7">
    <location>
        <begin position="582"/>
        <end position="644"/>
    </location>
</feature>
<proteinExistence type="inferred from homology"/>
<evidence type="ECO:0000313" key="11">
    <source>
        <dbReference type="Proteomes" id="UP000812966"/>
    </source>
</evidence>
<dbReference type="GO" id="GO:0008017">
    <property type="term" value="F:microtubule binding"/>
    <property type="evidence" value="ECO:0007669"/>
    <property type="project" value="InterPro"/>
</dbReference>
<evidence type="ECO:0000256" key="1">
    <source>
        <dbReference type="ARBA" id="ARBA00022741"/>
    </source>
</evidence>
<dbReference type="Gene3D" id="3.40.850.10">
    <property type="entry name" value="Kinesin motor domain"/>
    <property type="match status" value="1"/>
</dbReference>
<feature type="region of interest" description="Disordered" evidence="8">
    <location>
        <begin position="646"/>
        <end position="679"/>
    </location>
</feature>
<keyword evidence="2 5" id="KW-0067">ATP-binding</keyword>
<comment type="similarity">
    <text evidence="5 6">Belongs to the TRAFAC class myosin-kinesin ATPase superfamily. Kinesin family.</text>
</comment>
<evidence type="ECO:0000256" key="2">
    <source>
        <dbReference type="ARBA" id="ARBA00022840"/>
    </source>
</evidence>
<keyword evidence="3 7" id="KW-0175">Coiled coil</keyword>
<evidence type="ECO:0000256" key="7">
    <source>
        <dbReference type="SAM" id="Coils"/>
    </source>
</evidence>
<dbReference type="Proteomes" id="UP000812966">
    <property type="component" value="Unassembled WGS sequence"/>
</dbReference>
<dbReference type="EMBL" id="JABELV010000026">
    <property type="protein sequence ID" value="KAG7562732.1"/>
    <property type="molecule type" value="Genomic_DNA"/>
</dbReference>
<dbReference type="PROSITE" id="PS50067">
    <property type="entry name" value="KINESIN_MOTOR_2"/>
    <property type="match status" value="1"/>
</dbReference>
<evidence type="ECO:0000313" key="10">
    <source>
        <dbReference type="EMBL" id="KAG7562732.1"/>
    </source>
</evidence>
<keyword evidence="6" id="KW-0493">Microtubule</keyword>
<keyword evidence="1 5" id="KW-0547">Nucleotide-binding</keyword>
<dbReference type="GO" id="GO:0005874">
    <property type="term" value="C:microtubule"/>
    <property type="evidence" value="ECO:0007669"/>
    <property type="project" value="UniProtKB-KW"/>
</dbReference>
<evidence type="ECO:0000256" key="8">
    <source>
        <dbReference type="SAM" id="MobiDB-lite"/>
    </source>
</evidence>
<evidence type="ECO:0000256" key="5">
    <source>
        <dbReference type="PROSITE-ProRule" id="PRU00283"/>
    </source>
</evidence>
<dbReference type="OrthoDB" id="3176171at2759"/>
<feature type="region of interest" description="Disordered" evidence="8">
    <location>
        <begin position="767"/>
        <end position="862"/>
    </location>
</feature>